<accession>A0A1B1YGG8</accession>
<dbReference type="EMBL" id="CP014672">
    <property type="protein sequence ID" value="ANW99851.1"/>
    <property type="molecule type" value="Genomic_DNA"/>
</dbReference>
<dbReference type="AlphaFoldDB" id="A0A1B1YGG8"/>
<organism evidence="1 2">
    <name type="scientific">Thermoclostridium stercorarium subsp. thermolacticum DSM 2910</name>
    <dbReference type="NCBI Taxonomy" id="1121336"/>
    <lineage>
        <taxon>Bacteria</taxon>
        <taxon>Bacillati</taxon>
        <taxon>Bacillota</taxon>
        <taxon>Clostridia</taxon>
        <taxon>Eubacteriales</taxon>
        <taxon>Oscillospiraceae</taxon>
        <taxon>Thermoclostridium</taxon>
    </lineage>
</organism>
<dbReference type="RefSeq" id="WP_034836457.1">
    <property type="nucleotide sequence ID" value="NZ_CP014672.1"/>
</dbReference>
<proteinExistence type="predicted"/>
<gene>
    <name evidence="1" type="ORF">CSTERTH_12825</name>
</gene>
<evidence type="ECO:0000313" key="2">
    <source>
        <dbReference type="Proteomes" id="UP000092971"/>
    </source>
</evidence>
<dbReference type="Proteomes" id="UP000092971">
    <property type="component" value="Chromosome"/>
</dbReference>
<dbReference type="OrthoDB" id="2078722at2"/>
<protein>
    <submittedName>
        <fullName evidence="1">Uncharacterized protein</fullName>
    </submittedName>
</protein>
<reference evidence="1 2" key="1">
    <citation type="submission" date="2016-02" db="EMBL/GenBank/DDBJ databases">
        <title>Comparison of Clostridium stercorarium subspecies using comparative genomics and transcriptomics.</title>
        <authorList>
            <person name="Schellenberg J."/>
            <person name="Thallinger G."/>
            <person name="Levin D.B."/>
            <person name="Zhang X."/>
            <person name="Alvare G."/>
            <person name="Fristensky B."/>
            <person name="Sparling R."/>
        </authorList>
    </citation>
    <scope>NUCLEOTIDE SEQUENCE [LARGE SCALE GENOMIC DNA]</scope>
    <source>
        <strain evidence="1 2">DSM 2910</strain>
    </source>
</reference>
<name>A0A1B1YGG8_THEST</name>
<sequence length="461" mass="55042">MLNLFDMDTEQLMALAEYRDVLDKGQPFRKNFWQNEKQKTGIRLNCQVITKYCLEYVEGITVDKLPEYNLKQLREIFVKNRLSGMLQTVFDNDVLAVLKNAYPEEFKKRQLTEWMWSKHGIWNNDKYVIEAVQYMVLKEGIRRVELIPEYDWKKRLLKYGIYNVLSRFDWSIYKLFDFVYPGRFHPTDFKYKTKWRTNSVKKTYENACRFMDKVFSENQLTDDDILLLNSNGFRKLGLTSMLITVFDGKPMKAKEYYFYKTIGNGENQKKLAGRIQSALMKKEDEIIKKRLSEVAKGKYIYNLYSNNSVYSYLKRIAKKRKMKINQLVEKFGYVYKSSRTEQKVIDPQQIWDLRKKGLTYIEIAEQLGSNPTTISVLCKKYFGGDPLIPRPIEDYITIQELMDQHHIDHKTIMKLVRQNNLENHVTIRHRYLKKSEIIPVIAEYKKQNLHHQALLNRYNIS</sequence>
<evidence type="ECO:0000313" key="1">
    <source>
        <dbReference type="EMBL" id="ANW99851.1"/>
    </source>
</evidence>